<keyword evidence="10" id="KW-1185">Reference proteome</keyword>
<feature type="domain" description="ABC transmembrane type-1" evidence="8">
    <location>
        <begin position="195"/>
        <end position="385"/>
    </location>
</feature>
<evidence type="ECO:0000256" key="6">
    <source>
        <dbReference type="ARBA" id="ARBA00023136"/>
    </source>
</evidence>
<evidence type="ECO:0000256" key="5">
    <source>
        <dbReference type="ARBA" id="ARBA00022989"/>
    </source>
</evidence>
<dbReference type="InterPro" id="IPR000515">
    <property type="entry name" value="MetI-like"/>
</dbReference>
<organism evidence="9 10">
    <name type="scientific">Paenibacillus gyeongsangnamensis</name>
    <dbReference type="NCBI Taxonomy" id="3388067"/>
    <lineage>
        <taxon>Bacteria</taxon>
        <taxon>Bacillati</taxon>
        <taxon>Bacillota</taxon>
        <taxon>Bacilli</taxon>
        <taxon>Bacillales</taxon>
        <taxon>Paenibacillaceae</taxon>
        <taxon>Paenibacillus</taxon>
    </lineage>
</organism>
<feature type="transmembrane region" description="Helical" evidence="7">
    <location>
        <begin position="232"/>
        <end position="254"/>
    </location>
</feature>
<dbReference type="PANTHER" id="PTHR43744:SF12">
    <property type="entry name" value="ABC TRANSPORTER PERMEASE PROTEIN MG189-RELATED"/>
    <property type="match status" value="1"/>
</dbReference>
<proteinExistence type="inferred from homology"/>
<dbReference type="InterPro" id="IPR035906">
    <property type="entry name" value="MetI-like_sf"/>
</dbReference>
<dbReference type="CDD" id="cd06261">
    <property type="entry name" value="TM_PBP2"/>
    <property type="match status" value="1"/>
</dbReference>
<comment type="subcellular location">
    <subcellularLocation>
        <location evidence="1 7">Cell membrane</location>
        <topology evidence="1 7">Multi-pass membrane protein</topology>
    </subcellularLocation>
</comment>
<comment type="caution">
    <text evidence="9">The sequence shown here is derived from an EMBL/GenBank/DDBJ whole genome shotgun (WGS) entry which is preliminary data.</text>
</comment>
<keyword evidence="3" id="KW-1003">Cell membrane</keyword>
<name>A0ABT4Q457_9BACL</name>
<evidence type="ECO:0000256" key="4">
    <source>
        <dbReference type="ARBA" id="ARBA00022692"/>
    </source>
</evidence>
<evidence type="ECO:0000256" key="7">
    <source>
        <dbReference type="RuleBase" id="RU363032"/>
    </source>
</evidence>
<dbReference type="SUPFAM" id="SSF53850">
    <property type="entry name" value="Periplasmic binding protein-like II"/>
    <property type="match status" value="1"/>
</dbReference>
<dbReference type="Proteomes" id="UP001527882">
    <property type="component" value="Unassembled WGS sequence"/>
</dbReference>
<keyword evidence="5 7" id="KW-1133">Transmembrane helix</keyword>
<dbReference type="PROSITE" id="PS50928">
    <property type="entry name" value="ABC_TM1"/>
    <property type="match status" value="1"/>
</dbReference>
<evidence type="ECO:0000259" key="8">
    <source>
        <dbReference type="PROSITE" id="PS50928"/>
    </source>
</evidence>
<evidence type="ECO:0000313" key="9">
    <source>
        <dbReference type="EMBL" id="MCZ8511596.1"/>
    </source>
</evidence>
<comment type="similarity">
    <text evidence="7">Belongs to the binding-protein-dependent transport system permease family.</text>
</comment>
<keyword evidence="4 7" id="KW-0812">Transmembrane</keyword>
<feature type="transmembrane region" description="Helical" evidence="7">
    <location>
        <begin position="199"/>
        <end position="220"/>
    </location>
</feature>
<sequence length="400" mass="44592">MNAAKKLTLDTNGDGKTDQWGFWLFGRYAQIEPWLYQNDGDILNPDKTQFAVNENGKETLKFLIDLTVKYKVSPTPKEMKGIKQEDVFPLGKAAMWVDGSFAIDNIRKVGHIPGDLKEAAKMDGAGPVMSFFFVTIPMLTPTIFFVVIITIIESFHTFDITYAMTKGGPYQATTTLSYFIYQNAFVHFRIFLRYLGNSALISTTASLGQLLTCSLAAFAFARMSFPGKSWIFSLLVATLMIPMEVTIIPEFLLFSKLGWLNTYAPLIVPSLLAGAFGTFMLREFFLSVPASLEEAAIIDGCSPYRVYGSVFLPLAKPSLATLFIIAFMNNWNEVLRPVLYIQSPGLRTLTLGLSQFQSEYSTNWNLLLAGSVITILPLIVVYLFNQRYIIEGTMTSGVKG</sequence>
<evidence type="ECO:0000256" key="1">
    <source>
        <dbReference type="ARBA" id="ARBA00004651"/>
    </source>
</evidence>
<dbReference type="EMBL" id="JAQAGZ010000002">
    <property type="protein sequence ID" value="MCZ8511596.1"/>
    <property type="molecule type" value="Genomic_DNA"/>
</dbReference>
<reference evidence="9 10" key="1">
    <citation type="submission" date="2022-12" db="EMBL/GenBank/DDBJ databases">
        <title>Draft genome sequence of Paenibacillus sp. dW9.</title>
        <authorList>
            <person name="Choi E.-W."/>
            <person name="Kim D.-U."/>
        </authorList>
    </citation>
    <scope>NUCLEOTIDE SEQUENCE [LARGE SCALE GENOMIC DNA]</scope>
    <source>
        <strain evidence="10">dW9</strain>
    </source>
</reference>
<feature type="transmembrane region" description="Helical" evidence="7">
    <location>
        <begin position="131"/>
        <end position="152"/>
    </location>
</feature>
<accession>A0ABT4Q457</accession>
<dbReference type="RefSeq" id="WP_269879995.1">
    <property type="nucleotide sequence ID" value="NZ_JAQAGZ010000002.1"/>
</dbReference>
<dbReference type="PANTHER" id="PTHR43744">
    <property type="entry name" value="ABC TRANSPORTER PERMEASE PROTEIN MG189-RELATED-RELATED"/>
    <property type="match status" value="1"/>
</dbReference>
<protein>
    <submittedName>
        <fullName evidence="9">ABC transporter permease subunit</fullName>
    </submittedName>
</protein>
<feature type="transmembrane region" description="Helical" evidence="7">
    <location>
        <begin position="266"/>
        <end position="285"/>
    </location>
</feature>
<keyword evidence="6 7" id="KW-0472">Membrane</keyword>
<dbReference type="Pfam" id="PF00528">
    <property type="entry name" value="BPD_transp_1"/>
    <property type="match status" value="2"/>
</dbReference>
<evidence type="ECO:0000256" key="2">
    <source>
        <dbReference type="ARBA" id="ARBA00022448"/>
    </source>
</evidence>
<evidence type="ECO:0000313" key="10">
    <source>
        <dbReference type="Proteomes" id="UP001527882"/>
    </source>
</evidence>
<feature type="transmembrane region" description="Helical" evidence="7">
    <location>
        <begin position="364"/>
        <end position="384"/>
    </location>
</feature>
<evidence type="ECO:0000256" key="3">
    <source>
        <dbReference type="ARBA" id="ARBA00022475"/>
    </source>
</evidence>
<dbReference type="SUPFAM" id="SSF161098">
    <property type="entry name" value="MetI-like"/>
    <property type="match status" value="2"/>
</dbReference>
<gene>
    <name evidence="9" type="ORF">O9H85_03930</name>
</gene>
<dbReference type="Gene3D" id="1.10.3720.10">
    <property type="entry name" value="MetI-like"/>
    <property type="match status" value="2"/>
</dbReference>
<keyword evidence="2 7" id="KW-0813">Transport</keyword>